<dbReference type="Proteomes" id="UP000708208">
    <property type="component" value="Unassembled WGS sequence"/>
</dbReference>
<reference evidence="1" key="1">
    <citation type="submission" date="2021-06" db="EMBL/GenBank/DDBJ databases">
        <authorList>
            <person name="Hodson N. C."/>
            <person name="Mongue J. A."/>
            <person name="Jaron S. K."/>
        </authorList>
    </citation>
    <scope>NUCLEOTIDE SEQUENCE</scope>
</reference>
<gene>
    <name evidence="1" type="ORF">AFUS01_LOCUS22727</name>
</gene>
<evidence type="ECO:0000313" key="2">
    <source>
        <dbReference type="Proteomes" id="UP000708208"/>
    </source>
</evidence>
<keyword evidence="2" id="KW-1185">Reference proteome</keyword>
<sequence>ESDDEELDRVFQ</sequence>
<feature type="non-terminal residue" evidence="1">
    <location>
        <position position="1"/>
    </location>
</feature>
<accession>A0A8J2PEH9</accession>
<evidence type="ECO:0000313" key="1">
    <source>
        <dbReference type="EMBL" id="CAG7734331.1"/>
    </source>
</evidence>
<dbReference type="EMBL" id="CAJVCH010267115">
    <property type="protein sequence ID" value="CAG7734331.1"/>
    <property type="molecule type" value="Genomic_DNA"/>
</dbReference>
<protein>
    <submittedName>
        <fullName evidence="1">Uncharacterized protein</fullName>
    </submittedName>
</protein>
<proteinExistence type="predicted"/>
<name>A0A8J2PEH9_9HEXA</name>
<organism evidence="1 2">
    <name type="scientific">Allacma fusca</name>
    <dbReference type="NCBI Taxonomy" id="39272"/>
    <lineage>
        <taxon>Eukaryota</taxon>
        <taxon>Metazoa</taxon>
        <taxon>Ecdysozoa</taxon>
        <taxon>Arthropoda</taxon>
        <taxon>Hexapoda</taxon>
        <taxon>Collembola</taxon>
        <taxon>Symphypleona</taxon>
        <taxon>Sminthuridae</taxon>
        <taxon>Allacma</taxon>
    </lineage>
</organism>
<comment type="caution">
    <text evidence="1">The sequence shown here is derived from an EMBL/GenBank/DDBJ whole genome shotgun (WGS) entry which is preliminary data.</text>
</comment>